<dbReference type="InterPro" id="IPR019251">
    <property type="entry name" value="DUF2231_TM"/>
</dbReference>
<comment type="caution">
    <text evidence="3">The sequence shown here is derived from an EMBL/GenBank/DDBJ whole genome shotgun (WGS) entry which is preliminary data.</text>
</comment>
<feature type="transmembrane region" description="Helical" evidence="1">
    <location>
        <begin position="13"/>
        <end position="34"/>
    </location>
</feature>
<feature type="domain" description="DUF2231" evidence="2">
    <location>
        <begin position="7"/>
        <end position="150"/>
    </location>
</feature>
<accession>A0ABU2BWU5</accession>
<evidence type="ECO:0000313" key="4">
    <source>
        <dbReference type="Proteomes" id="UP001183648"/>
    </source>
</evidence>
<keyword evidence="4" id="KW-1185">Reference proteome</keyword>
<evidence type="ECO:0000256" key="1">
    <source>
        <dbReference type="SAM" id="Phobius"/>
    </source>
</evidence>
<feature type="transmembrane region" description="Helical" evidence="1">
    <location>
        <begin position="116"/>
        <end position="136"/>
    </location>
</feature>
<feature type="transmembrane region" description="Helical" evidence="1">
    <location>
        <begin position="86"/>
        <end position="104"/>
    </location>
</feature>
<feature type="transmembrane region" description="Helical" evidence="1">
    <location>
        <begin position="41"/>
        <end position="59"/>
    </location>
</feature>
<keyword evidence="1" id="KW-0812">Transmembrane</keyword>
<keyword evidence="1" id="KW-1133">Transmembrane helix</keyword>
<keyword evidence="1" id="KW-0472">Membrane</keyword>
<dbReference type="Proteomes" id="UP001183648">
    <property type="component" value="Unassembled WGS sequence"/>
</dbReference>
<reference evidence="3 4" key="1">
    <citation type="submission" date="2023-07" db="EMBL/GenBank/DDBJ databases">
        <title>Sequencing the genomes of 1000 actinobacteria strains.</title>
        <authorList>
            <person name="Klenk H.-P."/>
        </authorList>
    </citation>
    <scope>NUCLEOTIDE SEQUENCE [LARGE SCALE GENOMIC DNA]</scope>
    <source>
        <strain evidence="3 4">DSM 19426</strain>
    </source>
</reference>
<dbReference type="EMBL" id="JAVDYG010000001">
    <property type="protein sequence ID" value="MDR7362623.1"/>
    <property type="molecule type" value="Genomic_DNA"/>
</dbReference>
<dbReference type="Pfam" id="PF09990">
    <property type="entry name" value="DUF2231"/>
    <property type="match status" value="1"/>
</dbReference>
<name>A0ABU2BWU5_9ACTN</name>
<sequence>MPATILGLPLHPLVVHATVVLVPLTALLVILTAVSPRVRVWAGPLPLVGAVISTILAPISTSTGENLEHSLGESKLIEEHAELGDMLVWFCLGMLVVAGATWFLHRRGNVTKGLGTALAALGVVAGAATMVQVVLIGHSGAKAVWAGEAGSSSGSSSSADGGD</sequence>
<organism evidence="3 4">
    <name type="scientific">Nocardioides marmoribigeumensis</name>
    <dbReference type="NCBI Taxonomy" id="433649"/>
    <lineage>
        <taxon>Bacteria</taxon>
        <taxon>Bacillati</taxon>
        <taxon>Actinomycetota</taxon>
        <taxon>Actinomycetes</taxon>
        <taxon>Propionibacteriales</taxon>
        <taxon>Nocardioidaceae</taxon>
        <taxon>Nocardioides</taxon>
    </lineage>
</organism>
<evidence type="ECO:0000259" key="2">
    <source>
        <dbReference type="Pfam" id="PF09990"/>
    </source>
</evidence>
<evidence type="ECO:0000313" key="3">
    <source>
        <dbReference type="EMBL" id="MDR7362623.1"/>
    </source>
</evidence>
<protein>
    <submittedName>
        <fullName evidence="3">Membrane protein</fullName>
    </submittedName>
</protein>
<gene>
    <name evidence="3" type="ORF">J2S63_002176</name>
</gene>
<dbReference type="RefSeq" id="WP_310301928.1">
    <property type="nucleotide sequence ID" value="NZ_BAAAPS010000008.1"/>
</dbReference>
<proteinExistence type="predicted"/>